<protein>
    <submittedName>
        <fullName evidence="2">Uncharacterized protein</fullName>
    </submittedName>
</protein>
<keyword evidence="3" id="KW-1185">Reference proteome</keyword>
<dbReference type="AlphaFoldDB" id="A0A2N5RZ35"/>
<accession>A0A2N5RZ35</accession>
<dbReference type="Proteomes" id="UP000235388">
    <property type="component" value="Unassembled WGS sequence"/>
</dbReference>
<gene>
    <name evidence="2" type="ORF">PCANC_28726</name>
</gene>
<dbReference type="EMBL" id="PGCJ01001334">
    <property type="protein sequence ID" value="PLW06267.1"/>
    <property type="molecule type" value="Genomic_DNA"/>
</dbReference>
<feature type="compositionally biased region" description="Basic and acidic residues" evidence="1">
    <location>
        <begin position="205"/>
        <end position="217"/>
    </location>
</feature>
<proteinExistence type="predicted"/>
<sequence>MPTDFLAFHFPQVSTSHLPAILNRFIHHSSYSMALNRTPNHPAYMSGLFETLGEVSAFNDKAKDFKIWLTTNTALNNLLDHGSIHFLSGKFMPLNDGSVPMLTYMQEAAAVACPSGAQPFSFTNKATVNSLGLVVSRKELVLESVKGMSHLAERCLRQFNIKYIGPGTKLHVKTFGLYVVGRELKVVGRLLSIGKGKAAATHNRPPKEVDTDSNSDKFDEESEPEVKPKPRGRPRKDVLKDAAKRMKKA</sequence>
<evidence type="ECO:0000313" key="3">
    <source>
        <dbReference type="Proteomes" id="UP000235388"/>
    </source>
</evidence>
<reference evidence="2 3" key="1">
    <citation type="submission" date="2017-11" db="EMBL/GenBank/DDBJ databases">
        <title>De novo assembly and phasing of dikaryotic genomes from two isolates of Puccinia coronata f. sp. avenae, the causal agent of oat crown rust.</title>
        <authorList>
            <person name="Miller M.E."/>
            <person name="Zhang Y."/>
            <person name="Omidvar V."/>
            <person name="Sperschneider J."/>
            <person name="Schwessinger B."/>
            <person name="Raley C."/>
            <person name="Palmer J.M."/>
            <person name="Garnica D."/>
            <person name="Upadhyaya N."/>
            <person name="Rathjen J."/>
            <person name="Taylor J.M."/>
            <person name="Park R.F."/>
            <person name="Dodds P.N."/>
            <person name="Hirsch C.D."/>
            <person name="Kianian S.F."/>
            <person name="Figueroa M."/>
        </authorList>
    </citation>
    <scope>NUCLEOTIDE SEQUENCE [LARGE SCALE GENOMIC DNA]</scope>
    <source>
        <strain evidence="2">12NC29</strain>
    </source>
</reference>
<feature type="region of interest" description="Disordered" evidence="1">
    <location>
        <begin position="195"/>
        <end position="249"/>
    </location>
</feature>
<feature type="compositionally biased region" description="Basic and acidic residues" evidence="1">
    <location>
        <begin position="235"/>
        <end position="249"/>
    </location>
</feature>
<organism evidence="2 3">
    <name type="scientific">Puccinia coronata f. sp. avenae</name>
    <dbReference type="NCBI Taxonomy" id="200324"/>
    <lineage>
        <taxon>Eukaryota</taxon>
        <taxon>Fungi</taxon>
        <taxon>Dikarya</taxon>
        <taxon>Basidiomycota</taxon>
        <taxon>Pucciniomycotina</taxon>
        <taxon>Pucciniomycetes</taxon>
        <taxon>Pucciniales</taxon>
        <taxon>Pucciniaceae</taxon>
        <taxon>Puccinia</taxon>
    </lineage>
</organism>
<evidence type="ECO:0000256" key="1">
    <source>
        <dbReference type="SAM" id="MobiDB-lite"/>
    </source>
</evidence>
<comment type="caution">
    <text evidence="2">The sequence shown here is derived from an EMBL/GenBank/DDBJ whole genome shotgun (WGS) entry which is preliminary data.</text>
</comment>
<evidence type="ECO:0000313" key="2">
    <source>
        <dbReference type="EMBL" id="PLW06267.1"/>
    </source>
</evidence>
<name>A0A2N5RZ35_9BASI</name>
<dbReference type="OrthoDB" id="2506524at2759"/>